<keyword evidence="1" id="KW-0812">Transmembrane</keyword>
<keyword evidence="1" id="KW-1133">Transmembrane helix</keyword>
<dbReference type="EMBL" id="BK015781">
    <property type="protein sequence ID" value="DAE24698.1"/>
    <property type="molecule type" value="Genomic_DNA"/>
</dbReference>
<accession>A0A8S5R0K6</accession>
<protein>
    <submittedName>
        <fullName evidence="2">Uncharacterized protein</fullName>
    </submittedName>
</protein>
<name>A0A8S5R0K6_9VIRU</name>
<evidence type="ECO:0000313" key="2">
    <source>
        <dbReference type="EMBL" id="DAE24698.1"/>
    </source>
</evidence>
<proteinExistence type="predicted"/>
<reference evidence="2" key="1">
    <citation type="journal article" date="2021" name="Proc. Natl. Acad. Sci. U.S.A.">
        <title>A Catalog of Tens of Thousands of Viruses from Human Metagenomes Reveals Hidden Associations with Chronic Diseases.</title>
        <authorList>
            <person name="Tisza M.J."/>
            <person name="Buck C.B."/>
        </authorList>
    </citation>
    <scope>NUCLEOTIDE SEQUENCE</scope>
    <source>
        <strain evidence="2">Ct1ro12</strain>
    </source>
</reference>
<feature type="transmembrane region" description="Helical" evidence="1">
    <location>
        <begin position="14"/>
        <end position="36"/>
    </location>
</feature>
<keyword evidence="1" id="KW-0472">Membrane</keyword>
<organism evidence="2">
    <name type="scientific">Inoviridae sp. ct1ro12</name>
    <dbReference type="NCBI Taxonomy" id="2826756"/>
    <lineage>
        <taxon>Viruses</taxon>
        <taxon>Monodnaviria</taxon>
        <taxon>Loebvirae</taxon>
        <taxon>Hofneiviricota</taxon>
        <taxon>Faserviricetes</taxon>
        <taxon>Tubulavirales</taxon>
        <taxon>Inoviridae</taxon>
    </lineage>
</organism>
<sequence>MSFFEFLEMIISELVPVGLIITVIPSFIVFCLMKMWKIVIDIFK</sequence>
<evidence type="ECO:0000256" key="1">
    <source>
        <dbReference type="SAM" id="Phobius"/>
    </source>
</evidence>